<dbReference type="Proteomes" id="UP000826709">
    <property type="component" value="Chromosome"/>
</dbReference>
<comment type="subcellular location">
    <subcellularLocation>
        <location evidence="1">Cell membrane</location>
        <topology evidence="1">Multi-pass membrane protein</topology>
    </subcellularLocation>
</comment>
<evidence type="ECO:0000256" key="4">
    <source>
        <dbReference type="ARBA" id="ARBA00022989"/>
    </source>
</evidence>
<dbReference type="OrthoDB" id="137883at2157"/>
<evidence type="ECO:0000259" key="8">
    <source>
        <dbReference type="Pfam" id="PF13240"/>
    </source>
</evidence>
<dbReference type="InterPro" id="IPR051791">
    <property type="entry name" value="Pra-immunoreactive"/>
</dbReference>
<feature type="domain" description="RDD" evidence="7">
    <location>
        <begin position="38"/>
        <end position="171"/>
    </location>
</feature>
<dbReference type="EMBL" id="CP037968">
    <property type="protein sequence ID" value="QYZ78960.1"/>
    <property type="molecule type" value="Genomic_DNA"/>
</dbReference>
<dbReference type="InterPro" id="IPR026870">
    <property type="entry name" value="Zinc_ribbon_dom"/>
</dbReference>
<dbReference type="PANTHER" id="PTHR36115">
    <property type="entry name" value="PROLINE-RICH ANTIGEN HOMOLOG-RELATED"/>
    <property type="match status" value="1"/>
</dbReference>
<keyword evidence="5 6" id="KW-0472">Membrane</keyword>
<reference evidence="9" key="2">
    <citation type="submission" date="2019-03" db="EMBL/GenBank/DDBJ databases">
        <authorList>
            <person name="Chen S.-C."/>
            <person name="Wu S.-Y."/>
            <person name="Lai M.-C."/>
        </authorList>
    </citation>
    <scope>NUCLEOTIDE SEQUENCE</scope>
    <source>
        <strain evidence="9">ML15</strain>
    </source>
</reference>
<evidence type="ECO:0000313" key="9">
    <source>
        <dbReference type="EMBL" id="QYZ78960.1"/>
    </source>
</evidence>
<dbReference type="Pfam" id="PF06271">
    <property type="entry name" value="RDD"/>
    <property type="match status" value="1"/>
</dbReference>
<name>A0A8G1EFQ1_9EURY</name>
<evidence type="ECO:0000313" key="10">
    <source>
        <dbReference type="Proteomes" id="UP000826709"/>
    </source>
</evidence>
<gene>
    <name evidence="9" type="ORF">E2N92_05730</name>
</gene>
<dbReference type="RefSeq" id="WP_220682733.1">
    <property type="nucleotide sequence ID" value="NZ_CP037968.1"/>
</dbReference>
<feature type="transmembrane region" description="Helical" evidence="6">
    <location>
        <begin position="86"/>
        <end position="104"/>
    </location>
</feature>
<feature type="transmembrane region" description="Helical" evidence="6">
    <location>
        <begin position="140"/>
        <end position="158"/>
    </location>
</feature>
<accession>A0A8G1EFQ1</accession>
<evidence type="ECO:0000256" key="2">
    <source>
        <dbReference type="ARBA" id="ARBA00022475"/>
    </source>
</evidence>
<evidence type="ECO:0000259" key="7">
    <source>
        <dbReference type="Pfam" id="PF06271"/>
    </source>
</evidence>
<protein>
    <submittedName>
        <fullName evidence="9">Zinc-ribbon domain-containing protein</fullName>
    </submittedName>
</protein>
<evidence type="ECO:0000256" key="3">
    <source>
        <dbReference type="ARBA" id="ARBA00022692"/>
    </source>
</evidence>
<evidence type="ECO:0000256" key="6">
    <source>
        <dbReference type="SAM" id="Phobius"/>
    </source>
</evidence>
<dbReference type="Pfam" id="PF13240">
    <property type="entry name" value="Zn_Ribbon_1"/>
    <property type="match status" value="1"/>
</dbReference>
<feature type="transmembrane region" description="Helical" evidence="6">
    <location>
        <begin position="53"/>
        <end position="74"/>
    </location>
</feature>
<keyword evidence="10" id="KW-1185">Reference proteome</keyword>
<sequence length="179" mass="19807">MYCQTCGDLIPDDSAFCPSCGKRLVSATPPAEEAPVEYAGFIRRVAACILDSLVITALFFVPATLFGFILTIFMDSSQVFSLLLEIKPIIYIIAFIFSFFYYAYLESSQRQATVGKRAIGIAVTDADGERISFGRATVRYIGKLLSELFFPVFFIIAVTRKKQGLHDMAAGTLVVKKRV</sequence>
<dbReference type="InterPro" id="IPR010432">
    <property type="entry name" value="RDD"/>
</dbReference>
<evidence type="ECO:0000256" key="5">
    <source>
        <dbReference type="ARBA" id="ARBA00023136"/>
    </source>
</evidence>
<reference evidence="9" key="1">
    <citation type="journal article" date="2005" name="Int. J. Syst. Evol. Microbiol.">
        <title>Methanofollis formosanus sp. nov., isolated from a fish pond.</title>
        <authorList>
            <person name="Wu S.Y."/>
            <person name="Chen S.C."/>
            <person name="Lai M.C."/>
        </authorList>
    </citation>
    <scope>NUCLEOTIDE SEQUENCE</scope>
    <source>
        <strain evidence="9">ML15</strain>
    </source>
</reference>
<feature type="domain" description="Zinc-ribbon" evidence="8">
    <location>
        <begin position="2"/>
        <end position="24"/>
    </location>
</feature>
<organism evidence="9 10">
    <name type="scientific">Methanofollis formosanus</name>
    <dbReference type="NCBI Taxonomy" id="299308"/>
    <lineage>
        <taxon>Archaea</taxon>
        <taxon>Methanobacteriati</taxon>
        <taxon>Methanobacteriota</taxon>
        <taxon>Stenosarchaea group</taxon>
        <taxon>Methanomicrobia</taxon>
        <taxon>Methanomicrobiales</taxon>
        <taxon>Methanomicrobiaceae</taxon>
        <taxon>Methanofollis</taxon>
    </lineage>
</organism>
<evidence type="ECO:0000256" key="1">
    <source>
        <dbReference type="ARBA" id="ARBA00004651"/>
    </source>
</evidence>
<proteinExistence type="predicted"/>
<keyword evidence="4 6" id="KW-1133">Transmembrane helix</keyword>
<dbReference type="PANTHER" id="PTHR36115:SF6">
    <property type="entry name" value="PROLINE-RICH ANTIGEN HOMOLOG"/>
    <property type="match status" value="1"/>
</dbReference>
<keyword evidence="2" id="KW-1003">Cell membrane</keyword>
<dbReference type="KEGG" id="mfk:E2N92_05730"/>
<keyword evidence="3 6" id="KW-0812">Transmembrane</keyword>
<dbReference type="AlphaFoldDB" id="A0A8G1EFQ1"/>
<dbReference type="GO" id="GO:0005886">
    <property type="term" value="C:plasma membrane"/>
    <property type="evidence" value="ECO:0007669"/>
    <property type="project" value="UniProtKB-SubCell"/>
</dbReference>